<dbReference type="PANTHER" id="PTHR21593">
    <property type="entry name" value="PRION-LIKE- Q/N-RICH -DOMAIN-BEARING PROTEIN PROTEIN"/>
    <property type="match status" value="1"/>
</dbReference>
<feature type="region of interest" description="Disordered" evidence="1">
    <location>
        <begin position="124"/>
        <end position="171"/>
    </location>
</feature>
<keyword evidence="4" id="KW-1185">Reference proteome</keyword>
<dbReference type="PANTHER" id="PTHR21593:SF36">
    <property type="entry name" value="DUF148 DOMAIN-CONTAINING PROTEIN-RELATED"/>
    <property type="match status" value="1"/>
</dbReference>
<feature type="compositionally biased region" description="Gly residues" evidence="1">
    <location>
        <begin position="128"/>
        <end position="139"/>
    </location>
</feature>
<reference evidence="3 4" key="1">
    <citation type="submission" date="2015-09" db="EMBL/GenBank/DDBJ databases">
        <title>Draft genome of the parasitic nematode Teladorsagia circumcincta isolate WARC Sus (inbred).</title>
        <authorList>
            <person name="Mitreva M."/>
        </authorList>
    </citation>
    <scope>NUCLEOTIDE SEQUENCE [LARGE SCALE GENOMIC DNA]</scope>
    <source>
        <strain evidence="3 4">S</strain>
    </source>
</reference>
<feature type="non-terminal residue" evidence="3">
    <location>
        <position position="1"/>
    </location>
</feature>
<feature type="domain" description="SXP/RAL-2 family protein Ani s 5-like cation-binding" evidence="2">
    <location>
        <begin position="14"/>
        <end position="121"/>
    </location>
</feature>
<organism evidence="3 4">
    <name type="scientific">Teladorsagia circumcincta</name>
    <name type="common">Brown stomach worm</name>
    <name type="synonym">Ostertagia circumcincta</name>
    <dbReference type="NCBI Taxonomy" id="45464"/>
    <lineage>
        <taxon>Eukaryota</taxon>
        <taxon>Metazoa</taxon>
        <taxon>Ecdysozoa</taxon>
        <taxon>Nematoda</taxon>
        <taxon>Chromadorea</taxon>
        <taxon>Rhabditida</taxon>
        <taxon>Rhabditina</taxon>
        <taxon>Rhabditomorpha</taxon>
        <taxon>Strongyloidea</taxon>
        <taxon>Trichostrongylidae</taxon>
        <taxon>Teladorsagia</taxon>
    </lineage>
</organism>
<dbReference type="OrthoDB" id="5867022at2759"/>
<accession>A0A2G9TE68</accession>
<sequence>GPQLPPFLQNVTEEARKEFFAIVFNKEEKIAEQKKDILTWAQKYGVEAEVQEFNTNLTNLNNELKKNVTELISALPVAIEQLTALVENEDQTATELVNAIKARSSADHKVYRVLMFILREFKPKHGGPRGPKGRGGPKGGDSMEGPEDSDEEFGGFPGIGHGVRSLGKGKF</sequence>
<evidence type="ECO:0000313" key="3">
    <source>
        <dbReference type="EMBL" id="PIO56254.1"/>
    </source>
</evidence>
<proteinExistence type="predicted"/>
<dbReference type="Pfam" id="PF02520">
    <property type="entry name" value="ANIS5_cation-bd"/>
    <property type="match status" value="1"/>
</dbReference>
<dbReference type="EMBL" id="KZ379619">
    <property type="protein sequence ID" value="PIO56254.1"/>
    <property type="molecule type" value="Genomic_DNA"/>
</dbReference>
<dbReference type="AlphaFoldDB" id="A0A2G9TE68"/>
<evidence type="ECO:0000313" key="4">
    <source>
        <dbReference type="Proteomes" id="UP000230423"/>
    </source>
</evidence>
<feature type="compositionally biased region" description="Acidic residues" evidence="1">
    <location>
        <begin position="144"/>
        <end position="153"/>
    </location>
</feature>
<name>A0A2G9TE68_TELCI</name>
<dbReference type="InterPro" id="IPR052823">
    <property type="entry name" value="SXP/RAL-2_related"/>
</dbReference>
<gene>
    <name evidence="3" type="ORF">TELCIR_22347</name>
</gene>
<dbReference type="Proteomes" id="UP000230423">
    <property type="component" value="Unassembled WGS sequence"/>
</dbReference>
<protein>
    <recommendedName>
        <fullName evidence="2">SXP/RAL-2 family protein Ani s 5-like cation-binding domain-containing protein</fullName>
    </recommendedName>
</protein>
<dbReference type="InterPro" id="IPR003677">
    <property type="entry name" value="ANIS5_cation-bd"/>
</dbReference>
<evidence type="ECO:0000256" key="1">
    <source>
        <dbReference type="SAM" id="MobiDB-lite"/>
    </source>
</evidence>
<evidence type="ECO:0000259" key="2">
    <source>
        <dbReference type="Pfam" id="PF02520"/>
    </source>
</evidence>